<reference evidence="2" key="1">
    <citation type="submission" date="2022-07" db="EMBL/GenBank/DDBJ databases">
        <title>Genome Sequence of Leucocoprinus birnbaumii.</title>
        <authorList>
            <person name="Buettner E."/>
        </authorList>
    </citation>
    <scope>NUCLEOTIDE SEQUENCE</scope>
    <source>
        <strain evidence="2">VT141</strain>
    </source>
</reference>
<organism evidence="2 3">
    <name type="scientific">Leucocoprinus birnbaumii</name>
    <dbReference type="NCBI Taxonomy" id="56174"/>
    <lineage>
        <taxon>Eukaryota</taxon>
        <taxon>Fungi</taxon>
        <taxon>Dikarya</taxon>
        <taxon>Basidiomycota</taxon>
        <taxon>Agaricomycotina</taxon>
        <taxon>Agaricomycetes</taxon>
        <taxon>Agaricomycetidae</taxon>
        <taxon>Agaricales</taxon>
        <taxon>Agaricineae</taxon>
        <taxon>Agaricaceae</taxon>
        <taxon>Leucocoprinus</taxon>
    </lineage>
</organism>
<feature type="transmembrane region" description="Helical" evidence="1">
    <location>
        <begin position="6"/>
        <end position="25"/>
    </location>
</feature>
<keyword evidence="1" id="KW-1133">Transmembrane helix</keyword>
<dbReference type="AlphaFoldDB" id="A0AAD5VM11"/>
<proteinExistence type="predicted"/>
<keyword evidence="3" id="KW-1185">Reference proteome</keyword>
<dbReference type="Proteomes" id="UP001213000">
    <property type="component" value="Unassembled WGS sequence"/>
</dbReference>
<feature type="transmembrane region" description="Helical" evidence="1">
    <location>
        <begin position="37"/>
        <end position="70"/>
    </location>
</feature>
<gene>
    <name evidence="2" type="ORF">NP233_g11614</name>
</gene>
<keyword evidence="1" id="KW-0472">Membrane</keyword>
<evidence type="ECO:0000313" key="2">
    <source>
        <dbReference type="EMBL" id="KAJ3557940.1"/>
    </source>
</evidence>
<accession>A0AAD5VM11</accession>
<dbReference type="EMBL" id="JANIEX010001436">
    <property type="protein sequence ID" value="KAJ3557940.1"/>
    <property type="molecule type" value="Genomic_DNA"/>
</dbReference>
<protein>
    <submittedName>
        <fullName evidence="2">Uncharacterized protein</fullName>
    </submittedName>
</protein>
<comment type="caution">
    <text evidence="2">The sequence shown here is derived from an EMBL/GenBank/DDBJ whole genome shotgun (WGS) entry which is preliminary data.</text>
</comment>
<evidence type="ECO:0000256" key="1">
    <source>
        <dbReference type="SAM" id="Phobius"/>
    </source>
</evidence>
<sequence length="157" mass="16705">MIVDAVAARMVFPPAVLAVVVDNFLGIVTRVVFSSTAVFAVVIIYALLRVIAGTVFLAHVVLAVVLYTLISRPEAVASIVVMLAVVIIDALASISPRMVRNVVAFVVVDSTVVSVCGCGGSQRSESASQENKSFKIFHCPTFRLAPNHAEKYENGLT</sequence>
<evidence type="ECO:0000313" key="3">
    <source>
        <dbReference type="Proteomes" id="UP001213000"/>
    </source>
</evidence>
<keyword evidence="1" id="KW-0812">Transmembrane</keyword>
<feature type="transmembrane region" description="Helical" evidence="1">
    <location>
        <begin position="76"/>
        <end position="94"/>
    </location>
</feature>
<name>A0AAD5VM11_9AGAR</name>